<dbReference type="NCBIfam" id="TIGR00756">
    <property type="entry name" value="PPR"/>
    <property type="match status" value="6"/>
</dbReference>
<dbReference type="Gene3D" id="1.25.40.10">
    <property type="entry name" value="Tetratricopeptide repeat domain"/>
    <property type="match status" value="3"/>
</dbReference>
<feature type="compositionally biased region" description="Gly residues" evidence="4">
    <location>
        <begin position="44"/>
        <end position="57"/>
    </location>
</feature>
<dbReference type="PROSITE" id="PS51375">
    <property type="entry name" value="PPR"/>
    <property type="match status" value="7"/>
</dbReference>
<dbReference type="PANTHER" id="PTHR47934">
    <property type="entry name" value="PENTATRICOPEPTIDE REPEAT-CONTAINING PROTEIN PET309, MITOCHONDRIAL"/>
    <property type="match status" value="1"/>
</dbReference>
<protein>
    <recommendedName>
        <fullName evidence="5">PROP1-like PPR domain-containing protein</fullName>
    </recommendedName>
</protein>
<dbReference type="Pfam" id="PF17177">
    <property type="entry name" value="PPR_long"/>
    <property type="match status" value="1"/>
</dbReference>
<feature type="repeat" description="PPR" evidence="3">
    <location>
        <begin position="405"/>
        <end position="435"/>
    </location>
</feature>
<keyword evidence="7" id="KW-1185">Reference proteome</keyword>
<feature type="region of interest" description="Disordered" evidence="4">
    <location>
        <begin position="43"/>
        <end position="63"/>
    </location>
</feature>
<dbReference type="InterPro" id="IPR051114">
    <property type="entry name" value="Mito_RNA_Proc_CCM1"/>
</dbReference>
<dbReference type="Pfam" id="PF01535">
    <property type="entry name" value="PPR"/>
    <property type="match status" value="1"/>
</dbReference>
<dbReference type="InterPro" id="IPR033443">
    <property type="entry name" value="PROP1-like_PPR_dom"/>
</dbReference>
<dbReference type="InterPro" id="IPR002885">
    <property type="entry name" value="PPR_rpt"/>
</dbReference>
<comment type="similarity">
    <text evidence="1">Belongs to the PPR family. P subfamily.</text>
</comment>
<feature type="domain" description="PROP1-like PPR" evidence="5">
    <location>
        <begin position="312"/>
        <end position="431"/>
    </location>
</feature>
<feature type="repeat" description="PPR" evidence="3">
    <location>
        <begin position="658"/>
        <end position="692"/>
    </location>
</feature>
<dbReference type="EMBL" id="JBGMDY010000002">
    <property type="protein sequence ID" value="KAL2345019.1"/>
    <property type="molecule type" value="Genomic_DNA"/>
</dbReference>
<dbReference type="AlphaFoldDB" id="A0ABD1NA73"/>
<dbReference type="Proteomes" id="UP001603857">
    <property type="component" value="Unassembled WGS sequence"/>
</dbReference>
<sequence length="927" mass="102777">MEVGITVDNDYLVLVLGAGRVIIGIQSEVGRVGNMVQFSSERGVAGGRSGTSVGGGEKCNEEEKEESEVAVELKRGDSPSPVILGVALAAEGVVASAETVQGAALGREAREEREAHLEEPGALENEGEAAAQFGEVGVGRSKVEERAEEAEGDGEEEEVVVAVLDSGGVLALEFWASRRETAELRRSRAEKRIREIRKRELLLPPTTRASCPPNAINPMPPNTNGITPPILFDQISVSLLAKVCSRLVTSGHIDEAVELMEVLARFQLSIRELVHPSEIIKQCVLSRNPILAVRYACLLPHAQILFCNIISEFGKRRDLVSALKAYEASKKNLDTPNMYIYRAIIDACGLCGDYKKSRYIYEDLLNQKITPNIYVFNSLMNVNARDLSYTLNLYQNMQNLGLKPDMTSYNILLKACCVAGRVDLAQDIYRDLKHLESVGQLKLDVFTYSTIIKVFADVKLWQMALKIKEDMLSAGVSLNTVAWSSLINACAHAGLVEQAIQLFEEMLLAGCEPNTQCFNIILNACVEACQYDRAFRFFNSWKGKKMFGSFAEGYNSNIGQGRLHNVTTMPNGISNSHILSCAERFPFTPTTTTYNILLKACGTDYYHAKALIQEMKAVGLSPNQISWSILIDICGASANVEGAFEILKTMGDAGIKPDVIAYTTAIKVCVESKNFMHALTLYEEMKSYEIHPNWVTYNTLLKARSKYGSLHEVQQCLAIYQDMRKAGYKPNDYYLEALIEEWCEGVIQDNTEKQGEFSSNNKSELERPQSLLLEKIAAHLLKRVADILAIDVQGLTKVEARLVVLAVLRMIKENYGLGHPVNDDILIVIGATKVDESPAKHMLEVQESIMKLLRNELGLEVLPARTRVALRGTAKLEYPKLSNLNIEALPGENALPTIKMGFQTRRPAVLVRLKVTKKSLYSWLHRK</sequence>
<reference evidence="6 7" key="1">
    <citation type="submission" date="2024-08" db="EMBL/GenBank/DDBJ databases">
        <title>Insights into the chromosomal genome structure of Flemingia macrophylla.</title>
        <authorList>
            <person name="Ding Y."/>
            <person name="Zhao Y."/>
            <person name="Bi W."/>
            <person name="Wu M."/>
            <person name="Zhao G."/>
            <person name="Gong Y."/>
            <person name="Li W."/>
            <person name="Zhang P."/>
        </authorList>
    </citation>
    <scope>NUCLEOTIDE SEQUENCE [LARGE SCALE GENOMIC DNA]</scope>
    <source>
        <strain evidence="6">DYQJB</strain>
        <tissue evidence="6">Leaf</tissue>
    </source>
</reference>
<proteinExistence type="inferred from homology"/>
<evidence type="ECO:0000259" key="5">
    <source>
        <dbReference type="Pfam" id="PF17177"/>
    </source>
</evidence>
<evidence type="ECO:0000256" key="1">
    <source>
        <dbReference type="ARBA" id="ARBA00007626"/>
    </source>
</evidence>
<evidence type="ECO:0000313" key="7">
    <source>
        <dbReference type="Proteomes" id="UP001603857"/>
    </source>
</evidence>
<dbReference type="Pfam" id="PF13812">
    <property type="entry name" value="PPR_3"/>
    <property type="match status" value="1"/>
</dbReference>
<evidence type="ECO:0000256" key="4">
    <source>
        <dbReference type="SAM" id="MobiDB-lite"/>
    </source>
</evidence>
<gene>
    <name evidence="6" type="ORF">Fmac_006304</name>
</gene>
<comment type="caution">
    <text evidence="6">The sequence shown here is derived from an EMBL/GenBank/DDBJ whole genome shotgun (WGS) entry which is preliminary data.</text>
</comment>
<dbReference type="InterPro" id="IPR011990">
    <property type="entry name" value="TPR-like_helical_dom_sf"/>
</dbReference>
<feature type="repeat" description="PPR" evidence="3">
    <location>
        <begin position="693"/>
        <end position="730"/>
    </location>
</feature>
<dbReference type="PANTHER" id="PTHR47934:SF6">
    <property type="entry name" value="MITOCHONDRIAL GROUP I INTRON SPLICING FACTOR CCM1-RELATED"/>
    <property type="match status" value="1"/>
</dbReference>
<name>A0ABD1NA73_9FABA</name>
<feature type="repeat" description="PPR" evidence="3">
    <location>
        <begin position="479"/>
        <end position="513"/>
    </location>
</feature>
<keyword evidence="2" id="KW-0677">Repeat</keyword>
<evidence type="ECO:0000313" key="6">
    <source>
        <dbReference type="EMBL" id="KAL2345019.1"/>
    </source>
</evidence>
<feature type="repeat" description="PPR" evidence="3">
    <location>
        <begin position="444"/>
        <end position="478"/>
    </location>
</feature>
<evidence type="ECO:0000256" key="2">
    <source>
        <dbReference type="ARBA" id="ARBA00022737"/>
    </source>
</evidence>
<evidence type="ECO:0000256" key="3">
    <source>
        <dbReference type="PROSITE-ProRule" id="PRU00708"/>
    </source>
</evidence>
<feature type="repeat" description="PPR" evidence="3">
    <location>
        <begin position="337"/>
        <end position="371"/>
    </location>
</feature>
<accession>A0ABD1NA73</accession>
<dbReference type="Pfam" id="PF13041">
    <property type="entry name" value="PPR_2"/>
    <property type="match status" value="1"/>
</dbReference>
<feature type="repeat" description="PPR" evidence="3">
    <location>
        <begin position="623"/>
        <end position="657"/>
    </location>
</feature>
<organism evidence="6 7">
    <name type="scientific">Flemingia macrophylla</name>
    <dbReference type="NCBI Taxonomy" id="520843"/>
    <lineage>
        <taxon>Eukaryota</taxon>
        <taxon>Viridiplantae</taxon>
        <taxon>Streptophyta</taxon>
        <taxon>Embryophyta</taxon>
        <taxon>Tracheophyta</taxon>
        <taxon>Spermatophyta</taxon>
        <taxon>Magnoliopsida</taxon>
        <taxon>eudicotyledons</taxon>
        <taxon>Gunneridae</taxon>
        <taxon>Pentapetalae</taxon>
        <taxon>rosids</taxon>
        <taxon>fabids</taxon>
        <taxon>Fabales</taxon>
        <taxon>Fabaceae</taxon>
        <taxon>Papilionoideae</taxon>
        <taxon>50 kb inversion clade</taxon>
        <taxon>NPAAA clade</taxon>
        <taxon>indigoferoid/millettioid clade</taxon>
        <taxon>Phaseoleae</taxon>
        <taxon>Flemingia</taxon>
    </lineage>
</organism>